<dbReference type="AlphaFoldDB" id="A0AAN1XZZ1"/>
<gene>
    <name evidence="6" type="ORF">WPS_28740</name>
</gene>
<keyword evidence="7" id="KW-1185">Reference proteome</keyword>
<dbReference type="SUPFAM" id="SSF55785">
    <property type="entry name" value="PYP-like sensor domain (PAS domain)"/>
    <property type="match status" value="1"/>
</dbReference>
<dbReference type="InterPro" id="IPR013767">
    <property type="entry name" value="PAS_fold"/>
</dbReference>
<dbReference type="GO" id="GO:0007602">
    <property type="term" value="P:phototransduction"/>
    <property type="evidence" value="ECO:0007669"/>
    <property type="project" value="InterPro"/>
</dbReference>
<evidence type="ECO:0000259" key="5">
    <source>
        <dbReference type="Pfam" id="PF00989"/>
    </source>
</evidence>
<evidence type="ECO:0000313" key="7">
    <source>
        <dbReference type="Proteomes" id="UP001317532"/>
    </source>
</evidence>
<evidence type="ECO:0000256" key="4">
    <source>
        <dbReference type="ARBA" id="ARBA00023170"/>
    </source>
</evidence>
<dbReference type="InterPro" id="IPR035965">
    <property type="entry name" value="PAS-like_dom_sf"/>
</dbReference>
<dbReference type="PIRSF" id="PIRSF000087">
    <property type="entry name" value="PYP"/>
    <property type="match status" value="1"/>
</dbReference>
<name>A0AAN1XZZ1_UNVUL</name>
<organism evidence="6 7">
    <name type="scientific">Vulcanimicrobium alpinum</name>
    <dbReference type="NCBI Taxonomy" id="3016050"/>
    <lineage>
        <taxon>Bacteria</taxon>
        <taxon>Bacillati</taxon>
        <taxon>Vulcanimicrobiota</taxon>
        <taxon>Vulcanimicrobiia</taxon>
        <taxon>Vulcanimicrobiales</taxon>
        <taxon>Vulcanimicrobiaceae</taxon>
        <taxon>Vulcanimicrobium</taxon>
    </lineage>
</organism>
<dbReference type="KEGG" id="vab:WPS_28740"/>
<protein>
    <recommendedName>
        <fullName evidence="2">Photoactive yellow protein</fullName>
    </recommendedName>
</protein>
<accession>A0AAN1XZZ1</accession>
<dbReference type="GO" id="GO:0009881">
    <property type="term" value="F:photoreceptor activity"/>
    <property type="evidence" value="ECO:0007669"/>
    <property type="project" value="InterPro"/>
</dbReference>
<dbReference type="EMBL" id="AP025523">
    <property type="protein sequence ID" value="BDE07598.1"/>
    <property type="molecule type" value="Genomic_DNA"/>
</dbReference>
<dbReference type="Pfam" id="PF00989">
    <property type="entry name" value="PAS"/>
    <property type="match status" value="1"/>
</dbReference>
<evidence type="ECO:0000256" key="3">
    <source>
        <dbReference type="ARBA" id="ARBA00022991"/>
    </source>
</evidence>
<dbReference type="GO" id="GO:0006355">
    <property type="term" value="P:regulation of DNA-templated transcription"/>
    <property type="evidence" value="ECO:0007669"/>
    <property type="project" value="InterPro"/>
</dbReference>
<dbReference type="Proteomes" id="UP001317532">
    <property type="component" value="Chromosome"/>
</dbReference>
<feature type="domain" description="PAS fold" evidence="5">
    <location>
        <begin position="14"/>
        <end position="95"/>
    </location>
</feature>
<evidence type="ECO:0000256" key="1">
    <source>
        <dbReference type="ARBA" id="ARBA00009132"/>
    </source>
</evidence>
<keyword evidence="3" id="KW-0157">Chromophore</keyword>
<sequence length="123" mass="13891">MDVSGSEAIFDLGETEVDALPFGLIGVDATGTIEQYNAYESRLARLSKERVIGRNFFRDVAPCTAVKEFQGRFERFAAEPGDGAESFDFEFRFPFGRQFVNITFLRSAKSGQIKILVNRYDEQ</sequence>
<dbReference type="RefSeq" id="WP_317995177.1">
    <property type="nucleotide sequence ID" value="NZ_AP025523.1"/>
</dbReference>
<keyword evidence="4" id="KW-0675">Receptor</keyword>
<dbReference type="Gene3D" id="3.30.450.20">
    <property type="entry name" value="PAS domain"/>
    <property type="match status" value="1"/>
</dbReference>
<comment type="similarity">
    <text evidence="1">Belongs to the photoactive yellow protein family.</text>
</comment>
<proteinExistence type="inferred from homology"/>
<evidence type="ECO:0000256" key="2">
    <source>
        <dbReference type="ARBA" id="ARBA00019243"/>
    </source>
</evidence>
<dbReference type="CDD" id="cd00130">
    <property type="entry name" value="PAS"/>
    <property type="match status" value="1"/>
</dbReference>
<reference evidence="6 7" key="1">
    <citation type="journal article" date="2022" name="ISME Commun">
        <title>Vulcanimicrobium alpinus gen. nov. sp. nov., the first cultivated representative of the candidate phylum 'Eremiobacterota', is a metabolically versatile aerobic anoxygenic phototroph.</title>
        <authorList>
            <person name="Yabe S."/>
            <person name="Muto K."/>
            <person name="Abe K."/>
            <person name="Yokota A."/>
            <person name="Staudigel H."/>
            <person name="Tebo B.M."/>
        </authorList>
    </citation>
    <scope>NUCLEOTIDE SEQUENCE [LARGE SCALE GENOMIC DNA]</scope>
    <source>
        <strain evidence="6 7">WC8-2</strain>
    </source>
</reference>
<evidence type="ECO:0000313" key="6">
    <source>
        <dbReference type="EMBL" id="BDE07598.1"/>
    </source>
</evidence>
<dbReference type="InterPro" id="IPR000014">
    <property type="entry name" value="PAS"/>
</dbReference>
<dbReference type="InterPro" id="IPR012130">
    <property type="entry name" value="PYP"/>
</dbReference>